<dbReference type="InterPro" id="IPR046373">
    <property type="entry name" value="Acyl-CoA_Oxase/DH_mid-dom_sf"/>
</dbReference>
<keyword evidence="2" id="KW-0560">Oxidoreductase</keyword>
<dbReference type="GO" id="GO:0005737">
    <property type="term" value="C:cytoplasm"/>
    <property type="evidence" value="ECO:0007669"/>
    <property type="project" value="TreeGrafter"/>
</dbReference>
<feature type="domain" description="Acyl-CoA dehydrogenase C-terminal" evidence="4">
    <location>
        <begin position="240"/>
        <end position="371"/>
    </location>
</feature>
<dbReference type="SUPFAM" id="SSF47203">
    <property type="entry name" value="Acyl-CoA dehydrogenase C-terminal domain-like"/>
    <property type="match status" value="1"/>
</dbReference>
<evidence type="ECO:0000313" key="6">
    <source>
        <dbReference type="Proteomes" id="UP000655751"/>
    </source>
</evidence>
<proteinExistence type="predicted"/>
<evidence type="ECO:0000256" key="2">
    <source>
        <dbReference type="ARBA" id="ARBA00023002"/>
    </source>
</evidence>
<dbReference type="Gene3D" id="1.20.140.10">
    <property type="entry name" value="Butyryl-CoA Dehydrogenase, subunit A, domain 3"/>
    <property type="match status" value="1"/>
</dbReference>
<dbReference type="Proteomes" id="UP000655751">
    <property type="component" value="Unassembled WGS sequence"/>
</dbReference>
<keyword evidence="6" id="KW-1185">Reference proteome</keyword>
<dbReference type="PANTHER" id="PTHR48083:SF19">
    <property type="entry name" value="FLAVIN-DEPENDENT MONOOXYGENASE, OXYGENASE SUBUNIT HSAA"/>
    <property type="match status" value="1"/>
</dbReference>
<dbReference type="InterPro" id="IPR013107">
    <property type="entry name" value="Acyl-CoA_DH_C"/>
</dbReference>
<dbReference type="RefSeq" id="WP_196151060.1">
    <property type="nucleotide sequence ID" value="NZ_JADMLG010000008.1"/>
</dbReference>
<gene>
    <name evidence="5" type="ORF">IT779_20990</name>
</gene>
<dbReference type="EMBL" id="JADMLG010000008">
    <property type="protein sequence ID" value="MBH0778762.1"/>
    <property type="molecule type" value="Genomic_DNA"/>
</dbReference>
<evidence type="ECO:0000259" key="4">
    <source>
        <dbReference type="Pfam" id="PF08028"/>
    </source>
</evidence>
<dbReference type="Pfam" id="PF02770">
    <property type="entry name" value="Acyl-CoA_dh_M"/>
    <property type="match status" value="1"/>
</dbReference>
<dbReference type="GO" id="GO:0050660">
    <property type="term" value="F:flavin adenine dinucleotide binding"/>
    <property type="evidence" value="ECO:0007669"/>
    <property type="project" value="InterPro"/>
</dbReference>
<dbReference type="InterPro" id="IPR050741">
    <property type="entry name" value="Acyl-CoA_dehydrogenase"/>
</dbReference>
<dbReference type="GO" id="GO:0033539">
    <property type="term" value="P:fatty acid beta-oxidation using acyl-CoA dehydrogenase"/>
    <property type="evidence" value="ECO:0007669"/>
    <property type="project" value="TreeGrafter"/>
</dbReference>
<reference evidence="5" key="1">
    <citation type="submission" date="2020-11" db="EMBL/GenBank/DDBJ databases">
        <title>Nocardia NEAU-351.nov., a novel actinomycete isolated from the cow dung.</title>
        <authorList>
            <person name="Zhang X."/>
        </authorList>
    </citation>
    <scope>NUCLEOTIDE SEQUENCE</scope>
    <source>
        <strain evidence="5">NEAU-351</strain>
    </source>
</reference>
<evidence type="ECO:0000259" key="3">
    <source>
        <dbReference type="Pfam" id="PF02770"/>
    </source>
</evidence>
<comment type="caution">
    <text evidence="5">The sequence shown here is derived from an EMBL/GenBank/DDBJ whole genome shotgun (WGS) entry which is preliminary data.</text>
</comment>
<dbReference type="Pfam" id="PF08028">
    <property type="entry name" value="Acyl-CoA_dh_2"/>
    <property type="match status" value="1"/>
</dbReference>
<dbReference type="Gene3D" id="1.10.540.10">
    <property type="entry name" value="Acyl-CoA dehydrogenase/oxidase, N-terminal domain"/>
    <property type="match status" value="1"/>
</dbReference>
<dbReference type="SUPFAM" id="SSF56645">
    <property type="entry name" value="Acyl-CoA dehydrogenase NM domain-like"/>
    <property type="match status" value="1"/>
</dbReference>
<dbReference type="PIRSF" id="PIRSF016578">
    <property type="entry name" value="HsaA"/>
    <property type="match status" value="1"/>
</dbReference>
<dbReference type="InterPro" id="IPR036250">
    <property type="entry name" value="AcylCo_DH-like_C"/>
</dbReference>
<dbReference type="InterPro" id="IPR006091">
    <property type="entry name" value="Acyl-CoA_Oxase/DH_mid-dom"/>
</dbReference>
<dbReference type="GO" id="GO:0003995">
    <property type="term" value="F:acyl-CoA dehydrogenase activity"/>
    <property type="evidence" value="ECO:0007669"/>
    <property type="project" value="TreeGrafter"/>
</dbReference>
<dbReference type="GO" id="GO:0016712">
    <property type="term" value="F:oxidoreductase activity, acting on paired donors, with incorporation or reduction of molecular oxygen, reduced flavin or flavoprotein as one donor, and incorporation of one atom of oxygen"/>
    <property type="evidence" value="ECO:0007669"/>
    <property type="project" value="TreeGrafter"/>
</dbReference>
<keyword evidence="1" id="KW-0285">Flavoprotein</keyword>
<accession>A0A931N4J2</accession>
<evidence type="ECO:0000256" key="1">
    <source>
        <dbReference type="ARBA" id="ARBA00022630"/>
    </source>
</evidence>
<evidence type="ECO:0000313" key="5">
    <source>
        <dbReference type="EMBL" id="MBH0778762.1"/>
    </source>
</evidence>
<dbReference type="PANTHER" id="PTHR48083">
    <property type="entry name" value="MEDIUM-CHAIN SPECIFIC ACYL-COA DEHYDROGENASE, MITOCHONDRIAL-RELATED"/>
    <property type="match status" value="1"/>
</dbReference>
<organism evidence="5 6">
    <name type="scientific">Nocardia bovistercoris</name>
    <dbReference type="NCBI Taxonomy" id="2785916"/>
    <lineage>
        <taxon>Bacteria</taxon>
        <taxon>Bacillati</taxon>
        <taxon>Actinomycetota</taxon>
        <taxon>Actinomycetes</taxon>
        <taxon>Mycobacteriales</taxon>
        <taxon>Nocardiaceae</taxon>
        <taxon>Nocardia</taxon>
    </lineage>
</organism>
<name>A0A931N4J2_9NOCA</name>
<sequence>MTSTEAKSTTDTELDRVFGPIFERIAAGAVAREIDRTLAYEEIGLLRAARFGALRLPVEDGGHGASVRQLFRLLIDLAAAESNLPQALRVHFVFVEDQLLAEPGPARTQWSRAVSEGTLVGNAITEPGVGAVDRYRTRLTRDGDRWLLNGTKYYSTGSLYADHILVAADRDGERLGVLVDARADGVRQHDDWDGFGQRLTASGTTEFTDVVVAEEQILGPGYGVPGPTYATSYLQLFQLAVLAGIAARAERDTREWVAARTRSYTHAAAGLPRADPLVQQVIGRLSAAAFSARATVLAVADLLDEVLGAGAKEAEALVAVELAAAQAQLAVIDTVLPATSLLFEVGGASIVSEQLRLDRHWRNARTISVHNPAIQKARAIGDHLLNGTELPFGWSAGERSATVSPS</sequence>
<dbReference type="AlphaFoldDB" id="A0A931N4J2"/>
<dbReference type="Gene3D" id="2.40.110.10">
    <property type="entry name" value="Butyryl-CoA Dehydrogenase, subunit A, domain 2"/>
    <property type="match status" value="1"/>
</dbReference>
<protein>
    <submittedName>
        <fullName evidence="5">Acyl-CoA dehydrogenase family protein</fullName>
    </submittedName>
</protein>
<feature type="domain" description="Acyl-CoA oxidase/dehydrogenase middle" evidence="3">
    <location>
        <begin position="123"/>
        <end position="210"/>
    </location>
</feature>
<dbReference type="InterPro" id="IPR009100">
    <property type="entry name" value="AcylCoA_DH/oxidase_NM_dom_sf"/>
</dbReference>
<dbReference type="InterPro" id="IPR037069">
    <property type="entry name" value="AcylCoA_DH/ox_N_sf"/>
</dbReference>